<protein>
    <submittedName>
        <fullName evidence="1">Uncharacterized protein</fullName>
    </submittedName>
</protein>
<dbReference type="AlphaFoldDB" id="A0A1F8F2W4"/>
<organism evidence="1 2">
    <name type="scientific">Candidatus Yanofskybacteria bacterium RIFCSPHIGHO2_02_FULL_38_22b</name>
    <dbReference type="NCBI Taxonomy" id="1802673"/>
    <lineage>
        <taxon>Bacteria</taxon>
        <taxon>Candidatus Yanofskyibacteriota</taxon>
    </lineage>
</organism>
<dbReference type="Proteomes" id="UP000176834">
    <property type="component" value="Unassembled WGS sequence"/>
</dbReference>
<accession>A0A1F8F2W4</accession>
<dbReference type="EMBL" id="MGJN01000012">
    <property type="protein sequence ID" value="OGN06960.1"/>
    <property type="molecule type" value="Genomic_DNA"/>
</dbReference>
<proteinExistence type="predicted"/>
<gene>
    <name evidence="1" type="ORF">A3B86_03355</name>
</gene>
<evidence type="ECO:0000313" key="2">
    <source>
        <dbReference type="Proteomes" id="UP000176834"/>
    </source>
</evidence>
<sequence>MQILVTRRIKVLSVFKPTKIRTHWLSKDFKCKCGCCFVLEKIDEPKVFARLEEVDAGVVGVNDMVEYFVYCPGGCGRTVDLGDSFPRQCDYNTASIPNSADI</sequence>
<evidence type="ECO:0000313" key="1">
    <source>
        <dbReference type="EMBL" id="OGN06960.1"/>
    </source>
</evidence>
<comment type="caution">
    <text evidence="1">The sequence shown here is derived from an EMBL/GenBank/DDBJ whole genome shotgun (WGS) entry which is preliminary data.</text>
</comment>
<name>A0A1F8F2W4_9BACT</name>
<reference evidence="1 2" key="1">
    <citation type="journal article" date="2016" name="Nat. Commun.">
        <title>Thousands of microbial genomes shed light on interconnected biogeochemical processes in an aquifer system.</title>
        <authorList>
            <person name="Anantharaman K."/>
            <person name="Brown C.T."/>
            <person name="Hug L.A."/>
            <person name="Sharon I."/>
            <person name="Castelle C.J."/>
            <person name="Probst A.J."/>
            <person name="Thomas B.C."/>
            <person name="Singh A."/>
            <person name="Wilkins M.J."/>
            <person name="Karaoz U."/>
            <person name="Brodie E.L."/>
            <person name="Williams K.H."/>
            <person name="Hubbard S.S."/>
            <person name="Banfield J.F."/>
        </authorList>
    </citation>
    <scope>NUCLEOTIDE SEQUENCE [LARGE SCALE GENOMIC DNA]</scope>
</reference>